<dbReference type="InterPro" id="IPR011033">
    <property type="entry name" value="PRC_barrel-like_sf"/>
</dbReference>
<name>A0A7C1X4S3_THERO</name>
<proteinExistence type="predicted"/>
<organism evidence="1">
    <name type="scientific">Thermomicrobium roseum</name>
    <dbReference type="NCBI Taxonomy" id="500"/>
    <lineage>
        <taxon>Bacteria</taxon>
        <taxon>Pseudomonadati</taxon>
        <taxon>Thermomicrobiota</taxon>
        <taxon>Thermomicrobia</taxon>
        <taxon>Thermomicrobiales</taxon>
        <taxon>Thermomicrobiaceae</taxon>
        <taxon>Thermomicrobium</taxon>
    </lineage>
</organism>
<evidence type="ECO:0000313" key="1">
    <source>
        <dbReference type="EMBL" id="HEF66055.1"/>
    </source>
</evidence>
<sequence length="214" mass="23878">MRVCLGDRLWTDDGHEAGTVEWMLLDPTAHRVNAVVIRRGLILRHSLVVPLVELQVVKTAGQEERLTVRRSRADLDTLPEFQRELFTGELAWQLTGERATPFFIPGWLPPASLQESPPSTEVIELGELVRAIDQANAVLHRGAAIVTAEGERVGHLQELCASLPDGQVVHVTARHGLPPHEMEIPAEAISGADDGMLFLRWWRQDFEQAIRSAR</sequence>
<dbReference type="EMBL" id="DSJL01000011">
    <property type="protein sequence ID" value="HEF66055.1"/>
    <property type="molecule type" value="Genomic_DNA"/>
</dbReference>
<comment type="caution">
    <text evidence="1">The sequence shown here is derived from an EMBL/GenBank/DDBJ whole genome shotgun (WGS) entry which is preliminary data.</text>
</comment>
<protein>
    <recommendedName>
        <fullName evidence="2">PRC-barrel domain containing protein</fullName>
    </recommendedName>
</protein>
<dbReference type="AlphaFoldDB" id="A0A7C1X4S3"/>
<dbReference type="SUPFAM" id="SSF50346">
    <property type="entry name" value="PRC-barrel domain"/>
    <property type="match status" value="1"/>
</dbReference>
<gene>
    <name evidence="1" type="ORF">ENP47_10740</name>
</gene>
<reference evidence="1" key="1">
    <citation type="journal article" date="2020" name="mSystems">
        <title>Genome- and Community-Level Interaction Insights into Carbon Utilization and Element Cycling Functions of Hydrothermarchaeota in Hydrothermal Sediment.</title>
        <authorList>
            <person name="Zhou Z."/>
            <person name="Liu Y."/>
            <person name="Xu W."/>
            <person name="Pan J."/>
            <person name="Luo Z.H."/>
            <person name="Li M."/>
        </authorList>
    </citation>
    <scope>NUCLEOTIDE SEQUENCE [LARGE SCALE GENOMIC DNA]</scope>
    <source>
        <strain evidence="1">SpSt-222</strain>
    </source>
</reference>
<evidence type="ECO:0008006" key="2">
    <source>
        <dbReference type="Google" id="ProtNLM"/>
    </source>
</evidence>
<dbReference type="Gene3D" id="2.30.30.240">
    <property type="entry name" value="PRC-barrel domain"/>
    <property type="match status" value="1"/>
</dbReference>
<accession>A0A7C1X4S3</accession>